<dbReference type="OrthoDB" id="8564128at2"/>
<dbReference type="InterPro" id="IPR000383">
    <property type="entry name" value="Xaa-Pro-like_dom"/>
</dbReference>
<dbReference type="InterPro" id="IPR050261">
    <property type="entry name" value="FrsA_esterase"/>
</dbReference>
<dbReference type="InterPro" id="IPR029058">
    <property type="entry name" value="AB_hydrolase_fold"/>
</dbReference>
<keyword evidence="7" id="KW-1185">Reference proteome</keyword>
<dbReference type="RefSeq" id="WP_071112711.1">
    <property type="nucleotide sequence ID" value="NZ_MKCS01000001.1"/>
</dbReference>
<evidence type="ECO:0000313" key="5">
    <source>
        <dbReference type="EMBL" id="OHX20288.1"/>
    </source>
</evidence>
<reference evidence="6 7" key="1">
    <citation type="submission" date="2016-09" db="EMBL/GenBank/DDBJ databases">
        <title>Chromobacterium muskegensis sp. nov., an insecticidal bacterium isolated from Sphagnum bogs.</title>
        <authorList>
            <person name="Sparks M.E."/>
            <person name="Blackburn M.B."/>
            <person name="Gundersen-Rindal D.E."/>
            <person name="Mitchell A."/>
            <person name="Farrar R."/>
            <person name="Kuhar D."/>
        </authorList>
    </citation>
    <scope>NUCLEOTIDE SEQUENCE [LARGE SCALE GENOMIC DNA]</scope>
    <source>
        <strain evidence="5 7">14B-1</strain>
        <strain evidence="4 6">37-2</strain>
    </source>
</reference>
<evidence type="ECO:0000256" key="2">
    <source>
        <dbReference type="SAM" id="SignalP"/>
    </source>
</evidence>
<gene>
    <name evidence="5" type="ORF">BI344_07295</name>
    <name evidence="4" type="ORF">BI347_11595</name>
</gene>
<keyword evidence="2" id="KW-0732">Signal</keyword>
<organism evidence="4 6">
    <name type="scientific">Chromobacterium sphagni</name>
    <dbReference type="NCBI Taxonomy" id="1903179"/>
    <lineage>
        <taxon>Bacteria</taxon>
        <taxon>Pseudomonadati</taxon>
        <taxon>Pseudomonadota</taxon>
        <taxon>Betaproteobacteria</taxon>
        <taxon>Neisseriales</taxon>
        <taxon>Chromobacteriaceae</taxon>
        <taxon>Chromobacterium</taxon>
    </lineage>
</organism>
<name>A0A1S1X3M4_9NEIS</name>
<dbReference type="AlphaFoldDB" id="A0A1S1X3M4"/>
<keyword evidence="1" id="KW-0378">Hydrolase</keyword>
<evidence type="ECO:0000256" key="1">
    <source>
        <dbReference type="ARBA" id="ARBA00022801"/>
    </source>
</evidence>
<feature type="signal peptide" evidence="2">
    <location>
        <begin position="1"/>
        <end position="20"/>
    </location>
</feature>
<dbReference type="STRING" id="1903179.BI347_11595"/>
<proteinExistence type="predicted"/>
<dbReference type="GO" id="GO:0052689">
    <property type="term" value="F:carboxylic ester hydrolase activity"/>
    <property type="evidence" value="ECO:0007669"/>
    <property type="project" value="UniProtKB-ARBA"/>
</dbReference>
<evidence type="ECO:0000313" key="6">
    <source>
        <dbReference type="Proteomes" id="UP000180088"/>
    </source>
</evidence>
<dbReference type="SUPFAM" id="SSF53474">
    <property type="entry name" value="alpha/beta-Hydrolases"/>
    <property type="match status" value="1"/>
</dbReference>
<dbReference type="Proteomes" id="UP000180088">
    <property type="component" value="Unassembled WGS sequence"/>
</dbReference>
<dbReference type="PANTHER" id="PTHR22946">
    <property type="entry name" value="DIENELACTONE HYDROLASE DOMAIN-CONTAINING PROTEIN-RELATED"/>
    <property type="match status" value="1"/>
</dbReference>
<evidence type="ECO:0000313" key="7">
    <source>
        <dbReference type="Proteomes" id="UP000180280"/>
    </source>
</evidence>
<evidence type="ECO:0000259" key="3">
    <source>
        <dbReference type="Pfam" id="PF02129"/>
    </source>
</evidence>
<comment type="caution">
    <text evidence="4">The sequence shown here is derived from an EMBL/GenBank/DDBJ whole genome shotgun (WGS) entry which is preliminary data.</text>
</comment>
<dbReference type="Proteomes" id="UP000180280">
    <property type="component" value="Unassembled WGS sequence"/>
</dbReference>
<feature type="chain" id="PRO_5010178362" description="Xaa-Pro dipeptidyl-peptidase-like domain-containing protein" evidence="2">
    <location>
        <begin position="21"/>
        <end position="385"/>
    </location>
</feature>
<accession>A0A1S1X3M4</accession>
<dbReference type="PROSITE" id="PS51257">
    <property type="entry name" value="PROKAR_LIPOPROTEIN"/>
    <property type="match status" value="1"/>
</dbReference>
<evidence type="ECO:0000313" key="4">
    <source>
        <dbReference type="EMBL" id="OHX14081.1"/>
    </source>
</evidence>
<dbReference type="Gene3D" id="3.40.50.1820">
    <property type="entry name" value="alpha/beta hydrolase"/>
    <property type="match status" value="1"/>
</dbReference>
<feature type="domain" description="Xaa-Pro dipeptidyl-peptidase-like" evidence="3">
    <location>
        <begin position="51"/>
        <end position="192"/>
    </location>
</feature>
<sequence>MKLPLLTALLVLGLACGVRAEEPLARDLGEEVILLPVRLPDGNGQASSHAMTVTLYRPVGAGPHPLVVISHGRATTPAERASPPRIRMLEAARYFVRKGFVVLVPTRLGYGSSAGELDPEDSGPCRRKDYAASLRPAVAEILAALDYGRRRDDVDSQRMLLLGQSVGGISTVAAAAENPPGVVAAINFAGGAGGDPATHPGTPCSAPQLQQLFADMGSQTRIPMLWVYTQNDRFFGPEYSQSWARVYRAGGAQLDYRLLPAFGDNGHLLFSHGAAIWMPLLEDYLRGLGFRQPGIAPRPASSGYAALDDSDRIPYLKPDDRRNGYARFLSSPLPRAFAISPDGHWGYAYGSDATDRALGFCQNRSPSPCSLYAVDQDVVWPGRKP</sequence>
<dbReference type="Pfam" id="PF02129">
    <property type="entry name" value="Peptidase_S15"/>
    <property type="match status" value="1"/>
</dbReference>
<dbReference type="PANTHER" id="PTHR22946:SF9">
    <property type="entry name" value="POLYKETIDE TRANSFERASE AF380"/>
    <property type="match status" value="1"/>
</dbReference>
<dbReference type="EMBL" id="MKCS01000001">
    <property type="protein sequence ID" value="OHX14081.1"/>
    <property type="molecule type" value="Genomic_DNA"/>
</dbReference>
<dbReference type="EMBL" id="MKCT01000017">
    <property type="protein sequence ID" value="OHX20288.1"/>
    <property type="molecule type" value="Genomic_DNA"/>
</dbReference>
<protein>
    <recommendedName>
        <fullName evidence="3">Xaa-Pro dipeptidyl-peptidase-like domain-containing protein</fullName>
    </recommendedName>
</protein>